<sequence length="412" mass="44820">MTVHPSSQFSSVATKHAAQRKFDFRSDTLTQPTDEMFDVMKAASRGDDVYGEDASVRALEAKVARLTGHEAGLFCVSGTMTNQLAFKAACLPPPSSVLCDARSHVFRYEAGGLAANSQLTVYPVQAQQNGGHHITVEDIERHFIPDDQDVHMAPTRIISLENTRDGTILPLDEIRRIRDFCDAHKHQGIRLHMDAARAWDAAAATAAAANNGQNDLASLGQALQEITGLCDSASLCLSKGIGAPIGSVLVGSHDFIRKARHFRKQFGGGWRQAGGLAAAADWCLDHVWPKMATETHVLAQRLALGLEQRGRFKITVPVETNMVFIDVRGSGIGLAQLSQRLEEEANILIGNRNATSDQTAARLVLHWQITPEAVDAFLDVVERLSREAAPEHFVNDPSKGTTNLETSVYASR</sequence>
<evidence type="ECO:0000259" key="7">
    <source>
        <dbReference type="Pfam" id="PF01212"/>
    </source>
</evidence>
<dbReference type="OrthoDB" id="10261951at2759"/>
<organism evidence="8 9">
    <name type="scientific">Actinomortierella ambigua</name>
    <dbReference type="NCBI Taxonomy" id="1343610"/>
    <lineage>
        <taxon>Eukaryota</taxon>
        <taxon>Fungi</taxon>
        <taxon>Fungi incertae sedis</taxon>
        <taxon>Mucoromycota</taxon>
        <taxon>Mortierellomycotina</taxon>
        <taxon>Mortierellomycetes</taxon>
        <taxon>Mortierellales</taxon>
        <taxon>Mortierellaceae</taxon>
        <taxon>Actinomortierella</taxon>
    </lineage>
</organism>
<name>A0A9P6QFT6_9FUNG</name>
<comment type="caution">
    <text evidence="8">The sequence shown here is derived from an EMBL/GenBank/DDBJ whole genome shotgun (WGS) entry which is preliminary data.</text>
</comment>
<dbReference type="InterPro" id="IPR001597">
    <property type="entry name" value="ArAA_b-elim_lyase/Thr_aldolase"/>
</dbReference>
<evidence type="ECO:0000256" key="5">
    <source>
        <dbReference type="PIRSR" id="PIRSR017617-1"/>
    </source>
</evidence>
<evidence type="ECO:0000313" key="9">
    <source>
        <dbReference type="Proteomes" id="UP000807716"/>
    </source>
</evidence>
<evidence type="ECO:0000256" key="2">
    <source>
        <dbReference type="ARBA" id="ARBA00006966"/>
    </source>
</evidence>
<feature type="domain" description="Aromatic amino acid beta-eliminating lyase/threonine aldolase" evidence="7">
    <location>
        <begin position="23"/>
        <end position="328"/>
    </location>
</feature>
<evidence type="ECO:0000313" key="8">
    <source>
        <dbReference type="EMBL" id="KAG0267674.1"/>
    </source>
</evidence>
<dbReference type="InterPro" id="IPR015424">
    <property type="entry name" value="PyrdxlP-dep_Trfase"/>
</dbReference>
<dbReference type="GO" id="GO:0006545">
    <property type="term" value="P:glycine biosynthetic process"/>
    <property type="evidence" value="ECO:0007669"/>
    <property type="project" value="TreeGrafter"/>
</dbReference>
<feature type="region of interest" description="Disordered" evidence="6">
    <location>
        <begin position="392"/>
        <end position="412"/>
    </location>
</feature>
<dbReference type="GO" id="GO:0005829">
    <property type="term" value="C:cytosol"/>
    <property type="evidence" value="ECO:0007669"/>
    <property type="project" value="TreeGrafter"/>
</dbReference>
<comment type="similarity">
    <text evidence="2">Belongs to the threonine aldolase family.</text>
</comment>
<feature type="compositionally biased region" description="Polar residues" evidence="6">
    <location>
        <begin position="398"/>
        <end position="412"/>
    </location>
</feature>
<keyword evidence="9" id="KW-1185">Reference proteome</keyword>
<dbReference type="NCBIfam" id="NF041359">
    <property type="entry name" value="GntG_guanitoxin"/>
    <property type="match status" value="1"/>
</dbReference>
<dbReference type="EMBL" id="JAAAJB010000071">
    <property type="protein sequence ID" value="KAG0267674.1"/>
    <property type="molecule type" value="Genomic_DNA"/>
</dbReference>
<dbReference type="PIRSF" id="PIRSF017617">
    <property type="entry name" value="Thr_aldolase"/>
    <property type="match status" value="1"/>
</dbReference>
<dbReference type="SUPFAM" id="SSF53383">
    <property type="entry name" value="PLP-dependent transferases"/>
    <property type="match status" value="1"/>
</dbReference>
<keyword evidence="3" id="KW-0663">Pyridoxal phosphate</keyword>
<dbReference type="GO" id="GO:0006567">
    <property type="term" value="P:L-threonine catabolic process"/>
    <property type="evidence" value="ECO:0007669"/>
    <property type="project" value="TreeGrafter"/>
</dbReference>
<evidence type="ECO:0000256" key="3">
    <source>
        <dbReference type="ARBA" id="ARBA00022898"/>
    </source>
</evidence>
<gene>
    <name evidence="8" type="primary">GLY1_2</name>
    <name evidence="8" type="ORF">DFQ27_008454</name>
</gene>
<dbReference type="Gene3D" id="3.90.1150.10">
    <property type="entry name" value="Aspartate Aminotransferase, domain 1"/>
    <property type="match status" value="1"/>
</dbReference>
<dbReference type="PANTHER" id="PTHR48097">
    <property type="entry name" value="L-THREONINE ALDOLASE-RELATED"/>
    <property type="match status" value="1"/>
</dbReference>
<accession>A0A9P6QFT6</accession>
<dbReference type="PANTHER" id="PTHR48097:SF9">
    <property type="entry name" value="L-THREONINE ALDOLASE"/>
    <property type="match status" value="1"/>
</dbReference>
<proteinExistence type="inferred from homology"/>
<keyword evidence="4" id="KW-0456">Lyase</keyword>
<evidence type="ECO:0000256" key="6">
    <source>
        <dbReference type="SAM" id="MobiDB-lite"/>
    </source>
</evidence>
<dbReference type="GO" id="GO:0008732">
    <property type="term" value="F:L-allo-threonine aldolase activity"/>
    <property type="evidence" value="ECO:0007669"/>
    <property type="project" value="TreeGrafter"/>
</dbReference>
<dbReference type="InterPro" id="IPR023603">
    <property type="entry name" value="Low_specificity_L-TA-like"/>
</dbReference>
<dbReference type="InterPro" id="IPR015422">
    <property type="entry name" value="PyrdxlP-dep_Trfase_small"/>
</dbReference>
<reference evidence="8" key="1">
    <citation type="journal article" date="2020" name="Fungal Divers.">
        <title>Resolving the Mortierellaceae phylogeny through synthesis of multi-gene phylogenetics and phylogenomics.</title>
        <authorList>
            <person name="Vandepol N."/>
            <person name="Liber J."/>
            <person name="Desiro A."/>
            <person name="Na H."/>
            <person name="Kennedy M."/>
            <person name="Barry K."/>
            <person name="Grigoriev I.V."/>
            <person name="Miller A.N."/>
            <person name="O'Donnell K."/>
            <person name="Stajich J.E."/>
            <person name="Bonito G."/>
        </authorList>
    </citation>
    <scope>NUCLEOTIDE SEQUENCE</scope>
    <source>
        <strain evidence="8">BC1065</strain>
    </source>
</reference>
<evidence type="ECO:0000256" key="4">
    <source>
        <dbReference type="ARBA" id="ARBA00023239"/>
    </source>
</evidence>
<dbReference type="FunFam" id="3.40.640.10:FF:000030">
    <property type="entry name" value="Low-specificity L-threonine aldolase"/>
    <property type="match status" value="1"/>
</dbReference>
<protein>
    <submittedName>
        <fullName evidence="8">Threonine aldolase</fullName>
    </submittedName>
</protein>
<evidence type="ECO:0000256" key="1">
    <source>
        <dbReference type="ARBA" id="ARBA00001933"/>
    </source>
</evidence>
<dbReference type="Proteomes" id="UP000807716">
    <property type="component" value="Unassembled WGS sequence"/>
</dbReference>
<comment type="cofactor">
    <cofactor evidence="1">
        <name>pyridoxal 5'-phosphate</name>
        <dbReference type="ChEBI" id="CHEBI:597326"/>
    </cofactor>
</comment>
<feature type="modified residue" description="N6-(pyridoxal phosphate)lysine" evidence="5">
    <location>
        <position position="239"/>
    </location>
</feature>
<dbReference type="Gene3D" id="3.40.640.10">
    <property type="entry name" value="Type I PLP-dependent aspartate aminotransferase-like (Major domain)"/>
    <property type="match status" value="1"/>
</dbReference>
<dbReference type="AlphaFoldDB" id="A0A9P6QFT6"/>
<dbReference type="Pfam" id="PF01212">
    <property type="entry name" value="Beta_elim_lyase"/>
    <property type="match status" value="1"/>
</dbReference>
<dbReference type="InterPro" id="IPR015421">
    <property type="entry name" value="PyrdxlP-dep_Trfase_major"/>
</dbReference>